<keyword evidence="1" id="KW-0812">Transmembrane</keyword>
<organism evidence="2 3">
    <name type="scientific">Sediminitomix flava</name>
    <dbReference type="NCBI Taxonomy" id="379075"/>
    <lineage>
        <taxon>Bacteria</taxon>
        <taxon>Pseudomonadati</taxon>
        <taxon>Bacteroidota</taxon>
        <taxon>Cytophagia</taxon>
        <taxon>Cytophagales</taxon>
        <taxon>Flammeovirgaceae</taxon>
        <taxon>Sediminitomix</taxon>
    </lineage>
</organism>
<keyword evidence="1" id="KW-1133">Transmembrane helix</keyword>
<accession>A0A315Z8I9</accession>
<sequence length="203" mass="23538">MDFKKISYYTVGIIFWTSFYMWASCNLLPTTKHVFEAEWKAQTFQSPQLTVELPFQLKVKDAEMSKYIPEELKEVIQEMNILGFEQTDQIMCLITQATYAEYITADLLGAAEGSITTLKNKTEFQNLEFTQQPFPTQGMIGVKQNGYFEKNATKYAFTQIIFTEENHIWQLIFSHKDGDEYGEKICDKILSSIHVETNFQPVS</sequence>
<dbReference type="RefSeq" id="WP_109620085.1">
    <property type="nucleotide sequence ID" value="NZ_QGDO01000004.1"/>
</dbReference>
<gene>
    <name evidence="2" type="ORF">BC781_104341</name>
</gene>
<comment type="caution">
    <text evidence="2">The sequence shown here is derived from an EMBL/GenBank/DDBJ whole genome shotgun (WGS) entry which is preliminary data.</text>
</comment>
<evidence type="ECO:0000256" key="1">
    <source>
        <dbReference type="SAM" id="Phobius"/>
    </source>
</evidence>
<dbReference type="AlphaFoldDB" id="A0A315Z8I9"/>
<dbReference type="PROSITE" id="PS51257">
    <property type="entry name" value="PROKAR_LIPOPROTEIN"/>
    <property type="match status" value="1"/>
</dbReference>
<feature type="transmembrane region" description="Helical" evidence="1">
    <location>
        <begin position="6"/>
        <end position="23"/>
    </location>
</feature>
<dbReference type="Proteomes" id="UP000245535">
    <property type="component" value="Unassembled WGS sequence"/>
</dbReference>
<protein>
    <recommendedName>
        <fullName evidence="4">Lipoprotein</fullName>
    </recommendedName>
</protein>
<keyword evidence="1" id="KW-0472">Membrane</keyword>
<evidence type="ECO:0008006" key="4">
    <source>
        <dbReference type="Google" id="ProtNLM"/>
    </source>
</evidence>
<evidence type="ECO:0000313" key="3">
    <source>
        <dbReference type="Proteomes" id="UP000245535"/>
    </source>
</evidence>
<keyword evidence="3" id="KW-1185">Reference proteome</keyword>
<proteinExistence type="predicted"/>
<dbReference type="OrthoDB" id="9807384at2"/>
<dbReference type="EMBL" id="QGDO01000004">
    <property type="protein sequence ID" value="PWJ41066.1"/>
    <property type="molecule type" value="Genomic_DNA"/>
</dbReference>
<evidence type="ECO:0000313" key="2">
    <source>
        <dbReference type="EMBL" id="PWJ41066.1"/>
    </source>
</evidence>
<reference evidence="2 3" key="1">
    <citation type="submission" date="2018-03" db="EMBL/GenBank/DDBJ databases">
        <title>Genomic Encyclopedia of Archaeal and Bacterial Type Strains, Phase II (KMG-II): from individual species to whole genera.</title>
        <authorList>
            <person name="Goeker M."/>
        </authorList>
    </citation>
    <scope>NUCLEOTIDE SEQUENCE [LARGE SCALE GENOMIC DNA]</scope>
    <source>
        <strain evidence="2 3">DSM 28229</strain>
    </source>
</reference>
<name>A0A315Z8I9_SEDFL</name>